<accession>A0AAE0E4A1</accession>
<gene>
    <name evidence="12" type="ORF">Dsin_021193</name>
</gene>
<evidence type="ECO:0000256" key="9">
    <source>
        <dbReference type="PROSITE-ProRule" id="PRU00282"/>
    </source>
</evidence>
<dbReference type="GO" id="GO:0005743">
    <property type="term" value="C:mitochondrial inner membrane"/>
    <property type="evidence" value="ECO:0007669"/>
    <property type="project" value="InterPro"/>
</dbReference>
<feature type="repeat" description="Solcar" evidence="9">
    <location>
        <begin position="73"/>
        <end position="166"/>
    </location>
</feature>
<feature type="repeat" description="Solcar" evidence="9">
    <location>
        <begin position="281"/>
        <end position="368"/>
    </location>
</feature>
<feature type="repeat" description="Solcar" evidence="9">
    <location>
        <begin position="178"/>
        <end position="270"/>
    </location>
</feature>
<dbReference type="SUPFAM" id="SSF103506">
    <property type="entry name" value="Mitochondrial carrier"/>
    <property type="match status" value="1"/>
</dbReference>
<dbReference type="InterPro" id="IPR018108">
    <property type="entry name" value="MCP_transmembrane"/>
</dbReference>
<dbReference type="InterPro" id="IPR023395">
    <property type="entry name" value="MCP_dom_sf"/>
</dbReference>
<keyword evidence="5" id="KW-0677">Repeat</keyword>
<dbReference type="GO" id="GO:1990544">
    <property type="term" value="P:mitochondrial ATP transmembrane transport"/>
    <property type="evidence" value="ECO:0007669"/>
    <property type="project" value="InterPro"/>
</dbReference>
<dbReference type="GO" id="GO:0005471">
    <property type="term" value="F:ATP:ADP antiporter activity"/>
    <property type="evidence" value="ECO:0007669"/>
    <property type="project" value="UniProtKB-UniRule"/>
</dbReference>
<comment type="similarity">
    <text evidence="2 10">Belongs to the mitochondrial carrier (TC 2.A.29) family.</text>
</comment>
<keyword evidence="4 9" id="KW-0812">Transmembrane</keyword>
<sequence length="399" mass="44205">MSCKMEDKSLHPSVFLKIDWKSCLFIRNFHESGVSTPGISALLTYVPRALHGHLPPACQGTASPVFIGSPSEKRNIAPSIILSLLSLASYTVIAPVERVKLLTQCQNEMIKSGRLSHPYKGIGDCFARTIRNEGIISLWRGNTASILEQISSQIIKNALNNCFRSSFNYKKDKDGYAKRFAGILAIDSLARAITLFLVYPLQYAQTRLATDIKTANKINKRQFDGLIDVYRKTFKSDGIVGLYRGYNIALVESIVGSIVLFGTRLTLKPLLLHALGPLGLQHNILATAVGVPVELCARLPTYPLATLHRRMMMRSGEAVKYKSSLDAFSQILKYEGVKSLYKGVGVYFLKLCLLSGLAVVGGKILLKIFIIPRKNKSGKQPYRIVINWKNSKDGGLRSR</sequence>
<evidence type="ECO:0000256" key="6">
    <source>
        <dbReference type="ARBA" id="ARBA00022989"/>
    </source>
</evidence>
<dbReference type="GO" id="GO:0140021">
    <property type="term" value="P:mitochondrial ADP transmembrane transport"/>
    <property type="evidence" value="ECO:0007669"/>
    <property type="project" value="InterPro"/>
</dbReference>
<dbReference type="InterPro" id="IPR002067">
    <property type="entry name" value="MCP"/>
</dbReference>
<keyword evidence="7 9" id="KW-0472">Membrane</keyword>
<dbReference type="EMBL" id="JANJYJ010000006">
    <property type="protein sequence ID" value="KAK3207147.1"/>
    <property type="molecule type" value="Genomic_DNA"/>
</dbReference>
<dbReference type="PROSITE" id="PS50920">
    <property type="entry name" value="SOLCAR"/>
    <property type="match status" value="3"/>
</dbReference>
<dbReference type="Proteomes" id="UP001281410">
    <property type="component" value="Unassembled WGS sequence"/>
</dbReference>
<comment type="subunit">
    <text evidence="11">Monomer.</text>
</comment>
<feature type="transmembrane region" description="Helical" evidence="11">
    <location>
        <begin position="347"/>
        <end position="370"/>
    </location>
</feature>
<evidence type="ECO:0000313" key="12">
    <source>
        <dbReference type="EMBL" id="KAK3207147.1"/>
    </source>
</evidence>
<evidence type="ECO:0000256" key="5">
    <source>
        <dbReference type="ARBA" id="ARBA00022737"/>
    </source>
</evidence>
<evidence type="ECO:0000256" key="8">
    <source>
        <dbReference type="ARBA" id="ARBA00024143"/>
    </source>
</evidence>
<dbReference type="PRINTS" id="PR00926">
    <property type="entry name" value="MITOCARRIER"/>
</dbReference>
<comment type="function">
    <text evidence="11">Catalyzes the exchange of ADP and ATP across the membrane.</text>
</comment>
<dbReference type="InterPro" id="IPR002113">
    <property type="entry name" value="ADT_euk_type"/>
</dbReference>
<comment type="catalytic activity">
    <reaction evidence="8">
        <text>ADP(in) + ATP(out) = ADP(out) + ATP(in)</text>
        <dbReference type="Rhea" id="RHEA:34999"/>
        <dbReference type="ChEBI" id="CHEBI:30616"/>
        <dbReference type="ChEBI" id="CHEBI:456216"/>
    </reaction>
    <physiologicalReaction direction="left-to-right" evidence="8">
        <dbReference type="Rhea" id="RHEA:35000"/>
    </physiologicalReaction>
</comment>
<comment type="caution">
    <text evidence="11">Lacks conserved residue(s) required for the propagation of feature annotation.</text>
</comment>
<evidence type="ECO:0000256" key="10">
    <source>
        <dbReference type="RuleBase" id="RU000488"/>
    </source>
</evidence>
<keyword evidence="13" id="KW-1185">Reference proteome</keyword>
<evidence type="ECO:0000256" key="2">
    <source>
        <dbReference type="ARBA" id="ARBA00006375"/>
    </source>
</evidence>
<dbReference type="PANTHER" id="PTHR45635:SF23">
    <property type="entry name" value="ADP_ATP TRANSLOCASE"/>
    <property type="match status" value="1"/>
</dbReference>
<protein>
    <recommendedName>
        <fullName evidence="11">ADP/ATP translocase</fullName>
    </recommendedName>
    <alternativeName>
        <fullName evidence="11">ADP,ATP carrier protein</fullName>
    </alternativeName>
</protein>
<comment type="caution">
    <text evidence="12">The sequence shown here is derived from an EMBL/GenBank/DDBJ whole genome shotgun (WGS) entry which is preliminary data.</text>
</comment>
<proteinExistence type="inferred from homology"/>
<comment type="subcellular location">
    <subcellularLocation>
        <location evidence="1 11">Membrane</location>
        <topology evidence="1 11">Multi-pass membrane protein</topology>
    </subcellularLocation>
</comment>
<dbReference type="PANTHER" id="PTHR45635">
    <property type="entry name" value="ADP,ATP CARRIER PROTEIN 1-RELATED-RELATED"/>
    <property type="match status" value="1"/>
</dbReference>
<evidence type="ECO:0000256" key="1">
    <source>
        <dbReference type="ARBA" id="ARBA00004141"/>
    </source>
</evidence>
<dbReference type="AlphaFoldDB" id="A0AAE0E4A1"/>
<reference evidence="12" key="1">
    <citation type="journal article" date="2023" name="Plant J.">
        <title>Genome sequences and population genomics provide insights into the demographic history, inbreeding, and mutation load of two 'living fossil' tree species of Dipteronia.</title>
        <authorList>
            <person name="Feng Y."/>
            <person name="Comes H.P."/>
            <person name="Chen J."/>
            <person name="Zhu S."/>
            <person name="Lu R."/>
            <person name="Zhang X."/>
            <person name="Li P."/>
            <person name="Qiu J."/>
            <person name="Olsen K.M."/>
            <person name="Qiu Y."/>
        </authorList>
    </citation>
    <scope>NUCLEOTIDE SEQUENCE</scope>
    <source>
        <strain evidence="12">NBL</strain>
    </source>
</reference>
<evidence type="ECO:0000256" key="4">
    <source>
        <dbReference type="ARBA" id="ARBA00022692"/>
    </source>
</evidence>
<keyword evidence="3 10" id="KW-0813">Transport</keyword>
<keyword evidence="6 11" id="KW-1133">Transmembrane helix</keyword>
<evidence type="ECO:0000256" key="11">
    <source>
        <dbReference type="RuleBase" id="RU368008"/>
    </source>
</evidence>
<dbReference type="Pfam" id="PF00153">
    <property type="entry name" value="Mito_carr"/>
    <property type="match status" value="3"/>
</dbReference>
<dbReference type="Gene3D" id="1.50.40.10">
    <property type="entry name" value="Mitochondrial carrier domain"/>
    <property type="match status" value="1"/>
</dbReference>
<name>A0AAE0E4A1_9ROSI</name>
<evidence type="ECO:0000256" key="7">
    <source>
        <dbReference type="ARBA" id="ARBA00023136"/>
    </source>
</evidence>
<organism evidence="12 13">
    <name type="scientific">Dipteronia sinensis</name>
    <dbReference type="NCBI Taxonomy" id="43782"/>
    <lineage>
        <taxon>Eukaryota</taxon>
        <taxon>Viridiplantae</taxon>
        <taxon>Streptophyta</taxon>
        <taxon>Embryophyta</taxon>
        <taxon>Tracheophyta</taxon>
        <taxon>Spermatophyta</taxon>
        <taxon>Magnoliopsida</taxon>
        <taxon>eudicotyledons</taxon>
        <taxon>Gunneridae</taxon>
        <taxon>Pentapetalae</taxon>
        <taxon>rosids</taxon>
        <taxon>malvids</taxon>
        <taxon>Sapindales</taxon>
        <taxon>Sapindaceae</taxon>
        <taxon>Hippocastanoideae</taxon>
        <taxon>Acereae</taxon>
        <taxon>Dipteronia</taxon>
    </lineage>
</organism>
<evidence type="ECO:0000313" key="13">
    <source>
        <dbReference type="Proteomes" id="UP001281410"/>
    </source>
</evidence>
<evidence type="ECO:0000256" key="3">
    <source>
        <dbReference type="ARBA" id="ARBA00022448"/>
    </source>
</evidence>